<dbReference type="Proteomes" id="UP001280121">
    <property type="component" value="Unassembled WGS sequence"/>
</dbReference>
<evidence type="ECO:0000256" key="1">
    <source>
        <dbReference type="SAM" id="Phobius"/>
    </source>
</evidence>
<evidence type="ECO:0000313" key="3">
    <source>
        <dbReference type="Proteomes" id="UP001280121"/>
    </source>
</evidence>
<dbReference type="InterPro" id="IPR012337">
    <property type="entry name" value="RNaseH-like_sf"/>
</dbReference>
<sequence length="187" mass="21685">MRTFTRKRDIVRPGVTKFVSAFLTLQSLLEKKDKLRAMFTSTDWEKCKWSKSVKGKAAYNTILSTSFWNGVKYCLRVFSPLVWVLRLVDGDRKPSMGFVYGELKKAKEEIQTGLKSVESNYRPIFEIIDDKSKGRLDSPLHLTAYVLNPTISSMGQLQKFIIMKFLMGFVLLRRFYIPMTLKSKSFL</sequence>
<dbReference type="PANTHER" id="PTHR32166">
    <property type="entry name" value="OSJNBA0013A04.12 PROTEIN"/>
    <property type="match status" value="1"/>
</dbReference>
<organism evidence="2 3">
    <name type="scientific">Dipteronia dyeriana</name>
    <dbReference type="NCBI Taxonomy" id="168575"/>
    <lineage>
        <taxon>Eukaryota</taxon>
        <taxon>Viridiplantae</taxon>
        <taxon>Streptophyta</taxon>
        <taxon>Embryophyta</taxon>
        <taxon>Tracheophyta</taxon>
        <taxon>Spermatophyta</taxon>
        <taxon>Magnoliopsida</taxon>
        <taxon>eudicotyledons</taxon>
        <taxon>Gunneridae</taxon>
        <taxon>Pentapetalae</taxon>
        <taxon>rosids</taxon>
        <taxon>malvids</taxon>
        <taxon>Sapindales</taxon>
        <taxon>Sapindaceae</taxon>
        <taxon>Hippocastanoideae</taxon>
        <taxon>Acereae</taxon>
        <taxon>Dipteronia</taxon>
    </lineage>
</organism>
<keyword evidence="1" id="KW-1133">Transmembrane helix</keyword>
<name>A0AAD9X8Z0_9ROSI</name>
<dbReference type="SUPFAM" id="SSF53098">
    <property type="entry name" value="Ribonuclease H-like"/>
    <property type="match status" value="1"/>
</dbReference>
<keyword evidence="3" id="KW-1185">Reference proteome</keyword>
<dbReference type="AlphaFoldDB" id="A0AAD9X8Z0"/>
<accession>A0AAD9X8Z0</accession>
<evidence type="ECO:0000313" key="2">
    <source>
        <dbReference type="EMBL" id="KAK2654653.1"/>
    </source>
</evidence>
<reference evidence="2" key="1">
    <citation type="journal article" date="2023" name="Plant J.">
        <title>Genome sequences and population genomics provide insights into the demographic history, inbreeding, and mutation load of two 'living fossil' tree species of Dipteronia.</title>
        <authorList>
            <person name="Feng Y."/>
            <person name="Comes H.P."/>
            <person name="Chen J."/>
            <person name="Zhu S."/>
            <person name="Lu R."/>
            <person name="Zhang X."/>
            <person name="Li P."/>
            <person name="Qiu J."/>
            <person name="Olsen K.M."/>
            <person name="Qiu Y."/>
        </authorList>
    </citation>
    <scope>NUCLEOTIDE SEQUENCE</scope>
    <source>
        <strain evidence="2">KIB01</strain>
    </source>
</reference>
<dbReference type="PANTHER" id="PTHR32166:SF74">
    <property type="entry name" value="OS05G0256350 PROTEIN"/>
    <property type="match status" value="1"/>
</dbReference>
<gene>
    <name evidence="2" type="ORF">Ddye_014509</name>
</gene>
<proteinExistence type="predicted"/>
<comment type="caution">
    <text evidence="2">The sequence shown here is derived from an EMBL/GenBank/DDBJ whole genome shotgun (WGS) entry which is preliminary data.</text>
</comment>
<protein>
    <submittedName>
        <fullName evidence="2">Uncharacterized protein</fullName>
    </submittedName>
</protein>
<keyword evidence="1" id="KW-0812">Transmembrane</keyword>
<feature type="transmembrane region" description="Helical" evidence="1">
    <location>
        <begin position="160"/>
        <end position="177"/>
    </location>
</feature>
<keyword evidence="1" id="KW-0472">Membrane</keyword>
<dbReference type="EMBL" id="JANJYI010000004">
    <property type="protein sequence ID" value="KAK2654653.1"/>
    <property type="molecule type" value="Genomic_DNA"/>
</dbReference>